<evidence type="ECO:0000313" key="2">
    <source>
        <dbReference type="Proteomes" id="UP000694843"/>
    </source>
</evidence>
<feature type="region of interest" description="Disordered" evidence="1">
    <location>
        <begin position="124"/>
        <end position="143"/>
    </location>
</feature>
<dbReference type="GeneID" id="108668666"/>
<gene>
    <name evidence="3" type="primary">LOC108668666</name>
</gene>
<keyword evidence="2" id="KW-1185">Reference proteome</keyword>
<accession>A0A8B7NCT2</accession>
<protein>
    <submittedName>
        <fullName evidence="3">Uncharacterized protein LOC108668666 isoform X1</fullName>
    </submittedName>
</protein>
<proteinExistence type="predicted"/>
<dbReference type="RefSeq" id="XP_018011397.1">
    <property type="nucleotide sequence ID" value="XM_018155908.2"/>
</dbReference>
<reference evidence="3" key="1">
    <citation type="submission" date="2025-08" db="UniProtKB">
        <authorList>
            <consortium name="RefSeq"/>
        </authorList>
    </citation>
    <scope>IDENTIFICATION</scope>
    <source>
        <tissue evidence="3">Whole organism</tissue>
    </source>
</reference>
<dbReference type="Proteomes" id="UP000694843">
    <property type="component" value="Unplaced"/>
</dbReference>
<dbReference type="OrthoDB" id="6343602at2759"/>
<sequence length="224" mass="25057">MQLITKKVILLGWLVLLPVVSSFITYTLVVFKTNPIVLDTTQASLLSLALLKQLVLLGGLRVFPINLNELFSQALGNTEFREKRDVNNATEHIPSLRHKELPVAAFPCLRRMFCEIETTAKTSDSYGETASQNDVDRHPEEEVDVEALDPQIELYTEAVRALYGYDSPTAPDSSPATERALSLMQSLTGKSCEEAYKLCSGRYTAPMIFGKLFKELTVRIKDEL</sequence>
<evidence type="ECO:0000256" key="1">
    <source>
        <dbReference type="SAM" id="MobiDB-lite"/>
    </source>
</evidence>
<dbReference type="AlphaFoldDB" id="A0A8B7NCT2"/>
<evidence type="ECO:0000313" key="3">
    <source>
        <dbReference type="RefSeq" id="XP_018011397.1"/>
    </source>
</evidence>
<name>A0A8B7NCT2_HYAAZ</name>
<feature type="compositionally biased region" description="Polar residues" evidence="1">
    <location>
        <begin position="124"/>
        <end position="133"/>
    </location>
</feature>
<dbReference type="KEGG" id="hazt:108668666"/>
<organism evidence="2 3">
    <name type="scientific">Hyalella azteca</name>
    <name type="common">Amphipod</name>
    <dbReference type="NCBI Taxonomy" id="294128"/>
    <lineage>
        <taxon>Eukaryota</taxon>
        <taxon>Metazoa</taxon>
        <taxon>Ecdysozoa</taxon>
        <taxon>Arthropoda</taxon>
        <taxon>Crustacea</taxon>
        <taxon>Multicrustacea</taxon>
        <taxon>Malacostraca</taxon>
        <taxon>Eumalacostraca</taxon>
        <taxon>Peracarida</taxon>
        <taxon>Amphipoda</taxon>
        <taxon>Senticaudata</taxon>
        <taxon>Talitrida</taxon>
        <taxon>Talitroidea</taxon>
        <taxon>Hyalellidae</taxon>
        <taxon>Hyalella</taxon>
    </lineage>
</organism>